<dbReference type="Proteomes" id="UP000043316">
    <property type="component" value="Unassembled WGS sequence"/>
</dbReference>
<dbReference type="CDD" id="cd06257">
    <property type="entry name" value="DnaJ"/>
    <property type="match status" value="1"/>
</dbReference>
<protein>
    <recommendedName>
        <fullName evidence="2 7">Co-chaperone protein HscB</fullName>
    </recommendedName>
    <alternativeName>
        <fullName evidence="6 7">Hsc20</fullName>
    </alternativeName>
</protein>
<dbReference type="FunFam" id="1.10.287.110:FF:000008">
    <property type="entry name" value="Co-chaperone protein HscB"/>
    <property type="match status" value="1"/>
</dbReference>
<dbReference type="GO" id="GO:0006457">
    <property type="term" value="P:protein folding"/>
    <property type="evidence" value="ECO:0007669"/>
    <property type="project" value="UniProtKB-UniRule"/>
</dbReference>
<dbReference type="PANTHER" id="PTHR14021:SF15">
    <property type="entry name" value="IRON-SULFUR CLUSTER CO-CHAPERONE PROTEIN HSCB"/>
    <property type="match status" value="1"/>
</dbReference>
<feature type="domain" description="J" evidence="8">
    <location>
        <begin position="2"/>
        <end position="74"/>
    </location>
</feature>
<keyword evidence="3 7" id="KW-0143">Chaperone</keyword>
<dbReference type="InterPro" id="IPR009073">
    <property type="entry name" value="HscB_oligo_C"/>
</dbReference>
<proteinExistence type="inferred from homology"/>
<dbReference type="GO" id="GO:0051087">
    <property type="term" value="F:protein-folding chaperone binding"/>
    <property type="evidence" value="ECO:0007669"/>
    <property type="project" value="InterPro"/>
</dbReference>
<evidence type="ECO:0000259" key="8">
    <source>
        <dbReference type="PROSITE" id="PS50076"/>
    </source>
</evidence>
<dbReference type="GO" id="GO:0051259">
    <property type="term" value="P:protein complex oligomerization"/>
    <property type="evidence" value="ECO:0007669"/>
    <property type="project" value="InterPro"/>
</dbReference>
<dbReference type="Pfam" id="PF07743">
    <property type="entry name" value="HSCB_C"/>
    <property type="match status" value="1"/>
</dbReference>
<gene>
    <name evidence="7 9" type="primary">hscB</name>
    <name evidence="9" type="ORF">ERS008476_02174</name>
</gene>
<dbReference type="SUPFAM" id="SSF46565">
    <property type="entry name" value="Chaperone J-domain"/>
    <property type="match status" value="1"/>
</dbReference>
<dbReference type="HAMAP" id="MF_00682">
    <property type="entry name" value="HscB"/>
    <property type="match status" value="1"/>
</dbReference>
<evidence type="ECO:0000256" key="1">
    <source>
        <dbReference type="ARBA" id="ARBA00010476"/>
    </source>
</evidence>
<accession>A0A0H5LWA1</accession>
<dbReference type="NCBIfam" id="NF003449">
    <property type="entry name" value="PRK05014.1"/>
    <property type="match status" value="1"/>
</dbReference>
<dbReference type="RefSeq" id="WP_053009561.1">
    <property type="nucleotide sequence ID" value="NZ_CWJI01000004.1"/>
</dbReference>
<comment type="similarity">
    <text evidence="1 7">Belongs to the HscB family.</text>
</comment>
<dbReference type="PROSITE" id="PS50076">
    <property type="entry name" value="DNAJ_2"/>
    <property type="match status" value="1"/>
</dbReference>
<dbReference type="PANTHER" id="PTHR14021">
    <property type="entry name" value="IRON-SULFUR CLUSTER CO-CHAPERONE PROTEIN HSCB"/>
    <property type="match status" value="1"/>
</dbReference>
<dbReference type="InterPro" id="IPR036869">
    <property type="entry name" value="J_dom_sf"/>
</dbReference>
<sequence length="174" mass="20523">MDYFTLFGLPASYQVDGTQLTTRYQELQRQFHPDRFANQPERERLASLQQAATINDAYHTLKHPLKRAEYMLSLQGFDLGNEQHTMRDTAFLMEQLELREELDAIERQPDAEALLAAFNDRLALMTQTRTQQMVEQLAQQQWEPAADTVRKLRFLDKLQQQIEQLEERLFDDFA</sequence>
<evidence type="ECO:0000256" key="6">
    <source>
        <dbReference type="ARBA" id="ARBA00030734"/>
    </source>
</evidence>
<dbReference type="SUPFAM" id="SSF47144">
    <property type="entry name" value="HSC20 (HSCB), C-terminal oligomerisation domain"/>
    <property type="match status" value="1"/>
</dbReference>
<comment type="subunit">
    <text evidence="5 7">Interacts with HscA and stimulates its ATPase activity. Interacts with IscU.</text>
</comment>
<evidence type="ECO:0000256" key="7">
    <source>
        <dbReference type="HAMAP-Rule" id="MF_00682"/>
    </source>
</evidence>
<dbReference type="Gene3D" id="1.20.1280.20">
    <property type="entry name" value="HscB, C-terminal domain"/>
    <property type="match status" value="1"/>
</dbReference>
<dbReference type="Pfam" id="PF00226">
    <property type="entry name" value="DnaJ"/>
    <property type="match status" value="1"/>
</dbReference>
<evidence type="ECO:0000313" key="9">
    <source>
        <dbReference type="EMBL" id="CRY55192.1"/>
    </source>
</evidence>
<evidence type="ECO:0000313" key="10">
    <source>
        <dbReference type="Proteomes" id="UP000043316"/>
    </source>
</evidence>
<evidence type="ECO:0000256" key="4">
    <source>
        <dbReference type="ARBA" id="ARBA00025596"/>
    </source>
</evidence>
<dbReference type="InterPro" id="IPR036386">
    <property type="entry name" value="HscB_C_sf"/>
</dbReference>
<dbReference type="Gene3D" id="1.10.287.110">
    <property type="entry name" value="DnaJ domain"/>
    <property type="match status" value="1"/>
</dbReference>
<dbReference type="EMBL" id="CWJI01000004">
    <property type="protein sequence ID" value="CRY55192.1"/>
    <property type="molecule type" value="Genomic_DNA"/>
</dbReference>
<organism evidence="9 10">
    <name type="scientific">Yersinia intermedia</name>
    <dbReference type="NCBI Taxonomy" id="631"/>
    <lineage>
        <taxon>Bacteria</taxon>
        <taxon>Pseudomonadati</taxon>
        <taxon>Pseudomonadota</taxon>
        <taxon>Gammaproteobacteria</taxon>
        <taxon>Enterobacterales</taxon>
        <taxon>Yersiniaceae</taxon>
        <taxon>Yersinia</taxon>
    </lineage>
</organism>
<dbReference type="InterPro" id="IPR001623">
    <property type="entry name" value="DnaJ_domain"/>
</dbReference>
<dbReference type="SMART" id="SM00271">
    <property type="entry name" value="DnaJ"/>
    <property type="match status" value="1"/>
</dbReference>
<dbReference type="AlphaFoldDB" id="A0A0H5LWA1"/>
<name>A0A0H5LWA1_YERIN</name>
<dbReference type="InterPro" id="IPR004640">
    <property type="entry name" value="HscB"/>
</dbReference>
<dbReference type="GO" id="GO:0044571">
    <property type="term" value="P:[2Fe-2S] cluster assembly"/>
    <property type="evidence" value="ECO:0007669"/>
    <property type="project" value="InterPro"/>
</dbReference>
<comment type="function">
    <text evidence="4 7">Co-chaperone involved in the maturation of iron-sulfur cluster-containing proteins. Seems to help targeting proteins to be folded toward HscA.</text>
</comment>
<evidence type="ECO:0000256" key="2">
    <source>
        <dbReference type="ARBA" id="ARBA00017570"/>
    </source>
</evidence>
<dbReference type="GO" id="GO:1990230">
    <property type="term" value="C:iron-sulfur cluster transfer complex"/>
    <property type="evidence" value="ECO:0007669"/>
    <property type="project" value="TreeGrafter"/>
</dbReference>
<dbReference type="NCBIfam" id="TIGR00714">
    <property type="entry name" value="hscB"/>
    <property type="match status" value="1"/>
</dbReference>
<evidence type="ECO:0000256" key="5">
    <source>
        <dbReference type="ARBA" id="ARBA00025986"/>
    </source>
</evidence>
<evidence type="ECO:0000256" key="3">
    <source>
        <dbReference type="ARBA" id="ARBA00023186"/>
    </source>
</evidence>
<reference evidence="10" key="1">
    <citation type="submission" date="2015-03" db="EMBL/GenBank/DDBJ databases">
        <authorList>
            <consortium name="Pathogen Informatics"/>
        </authorList>
    </citation>
    <scope>NUCLEOTIDE SEQUENCE [LARGE SCALE GENOMIC DNA]</scope>
    <source>
        <strain evidence="10">R148</strain>
    </source>
</reference>
<dbReference type="GO" id="GO:0001671">
    <property type="term" value="F:ATPase activator activity"/>
    <property type="evidence" value="ECO:0007669"/>
    <property type="project" value="InterPro"/>
</dbReference>